<sequence length="742" mass="80932">MKKRINPKKSIKTSNRIGIVMGIAVALVVTNVLFTMVTGVHFRSGENILSRKAGSGETKQTVIANRGYIYDRNGDIIAQDIESYDLYAYISEERVNAGDTPVYVVDVDSTSQQLAAIIETDESKVADTAAGIKKILDDAKAAGSYQTELGKYGKNLSVNQKKQIEELNLPGLGFTKSTNRVYPSGTFASQLIGYTRYDDDGNLEGASGFEATFNEELTGSNGEIVYQTDANDNRLPNTEKVISSPVNGNDVYLTLDKDTQLALEKALQNTMETNDATKAWAVVMDAKTGEILAQAGYPTYDLNTKEGEGMETNQANLPSSHTFEVGSVMKAFVYAAVMNEGLYDGLAEFQSGVSYIGIDENNNPIRIGADDGSPYAPIYDAEQRNRGVITYDEGLIYSTNSAIISLISNVIPVDTVISYLTDKFKLFDEVDMYGVDDNAGTLNTEYPIDKATLGFGQGASINTYQLMQAASAIFGDGTMLKPYVVEKIVDPNTGETVYQGQTEEVGEPISAETAKELQGLLERVVTDPNGTAQHYKMTDVTMMAKTGTGEVSTDGKYGKYYTNSILAAAPADDPQIIIYYAFESEQYKNYDTSYFQDVVREALNSLNQYNAANEQANSNNETTTDYAEYEMPALVNHSTEYVKQKLEGYNIKVNYIGDGNSIISQSPDENTTIISGQNVFLLTDGTNITMPNMSGWSRKDVAIFAKFAGIEVTYNGSGKVETQSIGESTVLGKDSKLEVELK</sequence>
<dbReference type="SMART" id="SM00740">
    <property type="entry name" value="PASTA"/>
    <property type="match status" value="2"/>
</dbReference>
<dbReference type="EMBL" id="JAUSUR010000006">
    <property type="protein sequence ID" value="MDQ0362220.1"/>
    <property type="molecule type" value="Genomic_DNA"/>
</dbReference>
<feature type="transmembrane region" description="Helical" evidence="4">
    <location>
        <begin position="20"/>
        <end position="42"/>
    </location>
</feature>
<dbReference type="PANTHER" id="PTHR30627:SF26">
    <property type="entry name" value="PENICILLIN-BINDING PROTEIN 2B"/>
    <property type="match status" value="1"/>
</dbReference>
<keyword evidence="3 4" id="KW-0472">Membrane</keyword>
<protein>
    <submittedName>
        <fullName evidence="6">Penicillin-binding protein 2B</fullName>
    </submittedName>
</protein>
<dbReference type="Gene3D" id="3.90.1310.10">
    <property type="entry name" value="Penicillin-binding protein 2a (Domain 2)"/>
    <property type="match status" value="1"/>
</dbReference>
<dbReference type="InterPro" id="IPR036138">
    <property type="entry name" value="PBP_dimer_sf"/>
</dbReference>
<dbReference type="Pfam" id="PF00905">
    <property type="entry name" value="Transpeptidase"/>
    <property type="match status" value="1"/>
</dbReference>
<keyword evidence="4" id="KW-1133">Transmembrane helix</keyword>
<dbReference type="InterPro" id="IPR050515">
    <property type="entry name" value="Beta-lactam/transpept"/>
</dbReference>
<name>A0ABU0E600_9FIRM</name>
<dbReference type="Pfam" id="PF03793">
    <property type="entry name" value="PASTA"/>
    <property type="match status" value="2"/>
</dbReference>
<evidence type="ECO:0000256" key="4">
    <source>
        <dbReference type="SAM" id="Phobius"/>
    </source>
</evidence>
<dbReference type="Proteomes" id="UP001230220">
    <property type="component" value="Unassembled WGS sequence"/>
</dbReference>
<comment type="subcellular location">
    <subcellularLocation>
        <location evidence="1">Membrane</location>
    </subcellularLocation>
</comment>
<evidence type="ECO:0000313" key="6">
    <source>
        <dbReference type="EMBL" id="MDQ0362220.1"/>
    </source>
</evidence>
<evidence type="ECO:0000256" key="3">
    <source>
        <dbReference type="ARBA" id="ARBA00023136"/>
    </source>
</evidence>
<keyword evidence="4" id="KW-0812">Transmembrane</keyword>
<gene>
    <name evidence="6" type="ORF">J2S15_002974</name>
</gene>
<comment type="caution">
    <text evidence="6">The sequence shown here is derived from an EMBL/GenBank/DDBJ whole genome shotgun (WGS) entry which is preliminary data.</text>
</comment>
<feature type="domain" description="PASTA" evidence="5">
    <location>
        <begin position="686"/>
        <end position="742"/>
    </location>
</feature>
<dbReference type="SUPFAM" id="SSF54184">
    <property type="entry name" value="Penicillin-binding protein 2x (pbp-2x), c-terminal domain"/>
    <property type="match status" value="2"/>
</dbReference>
<dbReference type="PANTHER" id="PTHR30627">
    <property type="entry name" value="PEPTIDOGLYCAN D,D-TRANSPEPTIDASE"/>
    <property type="match status" value="1"/>
</dbReference>
<dbReference type="CDD" id="cd06575">
    <property type="entry name" value="PASTA_Pbp2x-like_2"/>
    <property type="match status" value="1"/>
</dbReference>
<dbReference type="InterPro" id="IPR005543">
    <property type="entry name" value="PASTA_dom"/>
</dbReference>
<feature type="domain" description="PASTA" evidence="5">
    <location>
        <begin position="625"/>
        <end position="685"/>
    </location>
</feature>
<evidence type="ECO:0000256" key="2">
    <source>
        <dbReference type="ARBA" id="ARBA00007171"/>
    </source>
</evidence>
<evidence type="ECO:0000256" key="1">
    <source>
        <dbReference type="ARBA" id="ARBA00004370"/>
    </source>
</evidence>
<evidence type="ECO:0000313" key="7">
    <source>
        <dbReference type="Proteomes" id="UP001230220"/>
    </source>
</evidence>
<comment type="similarity">
    <text evidence="2">Belongs to the transpeptidase family.</text>
</comment>
<reference evidence="6 7" key="1">
    <citation type="submission" date="2023-07" db="EMBL/GenBank/DDBJ databases">
        <title>Genomic Encyclopedia of Type Strains, Phase IV (KMG-IV): sequencing the most valuable type-strain genomes for metagenomic binning, comparative biology and taxonomic classification.</title>
        <authorList>
            <person name="Goeker M."/>
        </authorList>
    </citation>
    <scope>NUCLEOTIDE SEQUENCE [LARGE SCALE GENOMIC DNA]</scope>
    <source>
        <strain evidence="6 7">DSM 16784</strain>
    </source>
</reference>
<dbReference type="CDD" id="cd06576">
    <property type="entry name" value="PASTA_Pbp2x-like_1"/>
    <property type="match status" value="1"/>
</dbReference>
<dbReference type="Gene3D" id="3.30.70.2110">
    <property type="match status" value="1"/>
</dbReference>
<dbReference type="Pfam" id="PF03717">
    <property type="entry name" value="PBP_dimer"/>
    <property type="match status" value="1"/>
</dbReference>
<dbReference type="Gene3D" id="3.40.710.10">
    <property type="entry name" value="DD-peptidase/beta-lactamase superfamily"/>
    <property type="match status" value="1"/>
</dbReference>
<dbReference type="SUPFAM" id="SSF56519">
    <property type="entry name" value="Penicillin binding protein dimerisation domain"/>
    <property type="match status" value="1"/>
</dbReference>
<evidence type="ECO:0000259" key="5">
    <source>
        <dbReference type="PROSITE" id="PS51178"/>
    </source>
</evidence>
<dbReference type="Gene3D" id="2.20.70.70">
    <property type="match status" value="1"/>
</dbReference>
<dbReference type="SUPFAM" id="SSF56601">
    <property type="entry name" value="beta-lactamase/transpeptidase-like"/>
    <property type="match status" value="1"/>
</dbReference>
<keyword evidence="7" id="KW-1185">Reference proteome</keyword>
<dbReference type="InterPro" id="IPR012338">
    <property type="entry name" value="Beta-lactam/transpept-like"/>
</dbReference>
<proteinExistence type="inferred from homology"/>
<dbReference type="InterPro" id="IPR005311">
    <property type="entry name" value="PBP_dimer"/>
</dbReference>
<dbReference type="PROSITE" id="PS51178">
    <property type="entry name" value="PASTA"/>
    <property type="match status" value="2"/>
</dbReference>
<dbReference type="RefSeq" id="WP_307409632.1">
    <property type="nucleotide sequence ID" value="NZ_JAUSUR010000006.1"/>
</dbReference>
<organism evidence="6 7">
    <name type="scientific">Breznakia pachnodae</name>
    <dbReference type="NCBI Taxonomy" id="265178"/>
    <lineage>
        <taxon>Bacteria</taxon>
        <taxon>Bacillati</taxon>
        <taxon>Bacillota</taxon>
        <taxon>Erysipelotrichia</taxon>
        <taxon>Erysipelotrichales</taxon>
        <taxon>Erysipelotrichaceae</taxon>
        <taxon>Breznakia</taxon>
    </lineage>
</organism>
<accession>A0ABU0E600</accession>
<dbReference type="InterPro" id="IPR001460">
    <property type="entry name" value="PCN-bd_Tpept"/>
</dbReference>